<sequence length="477" mass="50245">MSEDAMDATPARPLPPHHDGDPVLGEYEPFADTALTDAERWPTLTGPGAARLAALRAHPHAPMWVHECGDRLDADDLAALAHLHAEISGTEPPSAGSATPSWVTGLLERAATTVPRYRRTWRGTPPAFADVPTITRADLAADLASFVPVDRSLADAFTGTSTGSTGAALVLPQHARTVGSDLIQLRRLVALAGADWVPDPGRLAVLSVVSQETAFTYASLLSAFEQAGLARINLHPSAWRRPGDREAFLAAVQPQVITSTPSALVDLADVEVALHPVAVISGANALSPAARDLLRTRWGAPVIDVYGLMETGPVAASVDGGPHVLLPRDHHVEVLDAHGRGVAAGHRGEIVVTSAENPYLPLLRYRTGDHARLTADGALADLEGRTPVRFAASDGTWVDAVGLTQVLQAHGTLAWHLHQGADGALGLRAVGGDEEPALRSIERLLGRRPRSARLARPADLGPGKPRRFSSDLPGATP</sequence>
<dbReference type="RefSeq" id="WP_231955787.1">
    <property type="nucleotide sequence ID" value="NZ_CACRYJ010000071.1"/>
</dbReference>
<dbReference type="EC" id="6.2.1.30" evidence="3"/>
<evidence type="ECO:0000313" key="4">
    <source>
        <dbReference type="Proteomes" id="UP000419743"/>
    </source>
</evidence>
<dbReference type="Proteomes" id="UP000419743">
    <property type="component" value="Unassembled WGS sequence"/>
</dbReference>
<gene>
    <name evidence="3" type="primary">paaK</name>
    <name evidence="3" type="ORF">HALOF300_05203</name>
</gene>
<comment type="caution">
    <text evidence="3">The sequence shown here is derived from an EMBL/GenBank/DDBJ whole genome shotgun (WGS) entry which is preliminary data.</text>
</comment>
<reference evidence="3 4" key="1">
    <citation type="submission" date="2019-11" db="EMBL/GenBank/DDBJ databases">
        <authorList>
            <person name="Criscuolo A."/>
        </authorList>
    </citation>
    <scope>NUCLEOTIDE SEQUENCE [LARGE SCALE GENOMIC DNA]</scope>
    <source>
        <strain evidence="3">CIP111667</strain>
    </source>
</reference>
<accession>A0A7M4DSQ5</accession>
<dbReference type="InterPro" id="IPR053158">
    <property type="entry name" value="CapK_Type1_Caps_Biosynth"/>
</dbReference>
<feature type="region of interest" description="Disordered" evidence="1">
    <location>
        <begin position="449"/>
        <end position="477"/>
    </location>
</feature>
<dbReference type="PANTHER" id="PTHR36932:SF1">
    <property type="entry name" value="CAPSULAR POLYSACCHARIDE BIOSYNTHESIS PROTEIN"/>
    <property type="match status" value="1"/>
</dbReference>
<keyword evidence="4" id="KW-1185">Reference proteome</keyword>
<protein>
    <submittedName>
        <fullName evidence="3">Phenylacetate-coenzyme A ligase</fullName>
        <ecNumber evidence="3">6.2.1.30</ecNumber>
    </submittedName>
</protein>
<organism evidence="3 4">
    <name type="scientific">Occultella aeris</name>
    <dbReference type="NCBI Taxonomy" id="2761496"/>
    <lineage>
        <taxon>Bacteria</taxon>
        <taxon>Bacillati</taxon>
        <taxon>Actinomycetota</taxon>
        <taxon>Actinomycetes</taxon>
        <taxon>Micrococcales</taxon>
        <taxon>Ruaniaceae</taxon>
        <taxon>Occultella</taxon>
    </lineage>
</organism>
<feature type="region of interest" description="Disordered" evidence="1">
    <location>
        <begin position="1"/>
        <end position="27"/>
    </location>
</feature>
<dbReference type="AlphaFoldDB" id="A0A7M4DSQ5"/>
<dbReference type="PANTHER" id="PTHR36932">
    <property type="entry name" value="CAPSULAR POLYSACCHARIDE BIOSYNTHESIS PROTEIN"/>
    <property type="match status" value="1"/>
</dbReference>
<evidence type="ECO:0000256" key="1">
    <source>
        <dbReference type="SAM" id="MobiDB-lite"/>
    </source>
</evidence>
<dbReference type="SUPFAM" id="SSF56801">
    <property type="entry name" value="Acetyl-CoA synthetase-like"/>
    <property type="match status" value="1"/>
</dbReference>
<feature type="domain" description="AMP-dependent synthetase/ligase" evidence="2">
    <location>
        <begin position="245"/>
        <end position="354"/>
    </location>
</feature>
<dbReference type="InterPro" id="IPR042099">
    <property type="entry name" value="ANL_N_sf"/>
</dbReference>
<proteinExistence type="predicted"/>
<dbReference type="Pfam" id="PF00501">
    <property type="entry name" value="AMP-binding"/>
    <property type="match status" value="1"/>
</dbReference>
<dbReference type="Gene3D" id="3.40.50.12780">
    <property type="entry name" value="N-terminal domain of ligase-like"/>
    <property type="match status" value="1"/>
</dbReference>
<keyword evidence="3" id="KW-0436">Ligase</keyword>
<name>A0A7M4DSQ5_9MICO</name>
<dbReference type="EMBL" id="CACRYJ010000071">
    <property type="protein sequence ID" value="VZO40499.1"/>
    <property type="molecule type" value="Genomic_DNA"/>
</dbReference>
<dbReference type="GO" id="GO:0047475">
    <property type="term" value="F:phenylacetate-CoA ligase activity"/>
    <property type="evidence" value="ECO:0007669"/>
    <property type="project" value="UniProtKB-EC"/>
</dbReference>
<evidence type="ECO:0000259" key="2">
    <source>
        <dbReference type="Pfam" id="PF00501"/>
    </source>
</evidence>
<dbReference type="InterPro" id="IPR000873">
    <property type="entry name" value="AMP-dep_synth/lig_dom"/>
</dbReference>
<evidence type="ECO:0000313" key="3">
    <source>
        <dbReference type="EMBL" id="VZO40499.1"/>
    </source>
</evidence>